<dbReference type="PANTHER" id="PTHR34297:SF2">
    <property type="entry name" value="ASP23_GLS24 FAMILY ENVELOPE STRESS RESPONSE PROTEIN"/>
    <property type="match status" value="1"/>
</dbReference>
<comment type="caution">
    <text evidence="2">The sequence shown here is derived from an EMBL/GenBank/DDBJ whole genome shotgun (WGS) entry which is preliminary data.</text>
</comment>
<accession>A0A926DQB3</accession>
<reference evidence="2" key="1">
    <citation type="submission" date="2020-08" db="EMBL/GenBank/DDBJ databases">
        <title>Genome public.</title>
        <authorList>
            <person name="Liu C."/>
            <person name="Sun Q."/>
        </authorList>
    </citation>
    <scope>NUCLEOTIDE SEQUENCE</scope>
    <source>
        <strain evidence="2">H8</strain>
    </source>
</reference>
<dbReference type="EMBL" id="JACRSU010000003">
    <property type="protein sequence ID" value="MBC8541350.1"/>
    <property type="molecule type" value="Genomic_DNA"/>
</dbReference>
<evidence type="ECO:0000313" key="3">
    <source>
        <dbReference type="Proteomes" id="UP000611762"/>
    </source>
</evidence>
<dbReference type="Proteomes" id="UP000611762">
    <property type="component" value="Unassembled WGS sequence"/>
</dbReference>
<dbReference type="AlphaFoldDB" id="A0A926DQB3"/>
<name>A0A926DQB3_9FIRM</name>
<comment type="similarity">
    <text evidence="1">Belongs to the asp23 family.</text>
</comment>
<gene>
    <name evidence="2" type="ORF">H8698_10215</name>
</gene>
<dbReference type="Pfam" id="PF03780">
    <property type="entry name" value="Asp23"/>
    <property type="match status" value="1"/>
</dbReference>
<sequence length="117" mass="12435">MAIKTENDNGAIVVSENVIARIAGVATSTCYGVVGMAYKSTSDSIAALLKWDSITKGIKVNTEDEKISIDLHVIVEYGVNIKVICESIIGNVKYAVETATGFKVGKVTVNVEGVRID</sequence>
<protein>
    <submittedName>
        <fullName evidence="2">Asp23/Gls24 family envelope stress response protein</fullName>
    </submittedName>
</protein>
<dbReference type="RefSeq" id="WP_249313397.1">
    <property type="nucleotide sequence ID" value="NZ_JACRSU010000003.1"/>
</dbReference>
<evidence type="ECO:0000256" key="1">
    <source>
        <dbReference type="ARBA" id="ARBA00005721"/>
    </source>
</evidence>
<dbReference type="PANTHER" id="PTHR34297">
    <property type="entry name" value="HYPOTHETICAL CYTOSOLIC PROTEIN-RELATED"/>
    <property type="match status" value="1"/>
</dbReference>
<keyword evidence="3" id="KW-1185">Reference proteome</keyword>
<proteinExistence type="inferred from homology"/>
<organism evidence="2 3">
    <name type="scientific">Congzhengia minquanensis</name>
    <dbReference type="NCBI Taxonomy" id="2763657"/>
    <lineage>
        <taxon>Bacteria</taxon>
        <taxon>Bacillati</taxon>
        <taxon>Bacillota</taxon>
        <taxon>Clostridia</taxon>
        <taxon>Eubacteriales</taxon>
        <taxon>Oscillospiraceae</taxon>
        <taxon>Congzhengia</taxon>
    </lineage>
</organism>
<dbReference type="InterPro" id="IPR005531">
    <property type="entry name" value="Asp23"/>
</dbReference>
<evidence type="ECO:0000313" key="2">
    <source>
        <dbReference type="EMBL" id="MBC8541350.1"/>
    </source>
</evidence>